<dbReference type="InterPro" id="IPR050884">
    <property type="entry name" value="CNP_phosphodiesterase-III"/>
</dbReference>
<evidence type="ECO:0000313" key="3">
    <source>
        <dbReference type="EMBL" id="MFD0868959.1"/>
    </source>
</evidence>
<protein>
    <submittedName>
        <fullName evidence="3">Metallophosphoesterase family protein</fullName>
        <ecNumber evidence="3">3.1.-.-</ecNumber>
    </submittedName>
</protein>
<dbReference type="Gene3D" id="3.60.21.10">
    <property type="match status" value="1"/>
</dbReference>
<proteinExistence type="predicted"/>
<sequence length="294" mass="33744">MTNYSEAPSSAVKPLIRFQVISDIHVTTDENHDFNRNFDRALKDIREHCPDSAGIMLVGDITDSGTEPEYDEMLRIWKENGRPKMLFTMGNHDVRWADWDDRRKRFLRKTGMKGLYHDHWLEGYHFIFLGTEQGLKDDAYLSDVQLNWFEEKLAEGSDSRKPVFVFLHQPLKDGVAGSRDWHGVVQDSQMKSILAKYPQTILFTGHSHWELGSARTMYLSRYGTMLNTASVAYLSTDTEDYKKGSQGYYVEVYGDEVVVRGRDFASGSWLASAEYSVKYPVASPDEKGNRSELP</sequence>
<dbReference type="GO" id="GO:0016787">
    <property type="term" value="F:hydrolase activity"/>
    <property type="evidence" value="ECO:0007669"/>
    <property type="project" value="UniProtKB-KW"/>
</dbReference>
<gene>
    <name evidence="3" type="ORF">ACFQ03_07340</name>
</gene>
<dbReference type="RefSeq" id="WP_379287160.1">
    <property type="nucleotide sequence ID" value="NZ_JBHTIU010000027.1"/>
</dbReference>
<evidence type="ECO:0000256" key="1">
    <source>
        <dbReference type="ARBA" id="ARBA00022723"/>
    </source>
</evidence>
<accession>A0ABW3D901</accession>
<dbReference type="InterPro" id="IPR029052">
    <property type="entry name" value="Metallo-depent_PP-like"/>
</dbReference>
<organism evidence="3 4">
    <name type="scientific">Paenibacillus residui</name>
    <dbReference type="NCBI Taxonomy" id="629724"/>
    <lineage>
        <taxon>Bacteria</taxon>
        <taxon>Bacillati</taxon>
        <taxon>Bacillota</taxon>
        <taxon>Bacilli</taxon>
        <taxon>Bacillales</taxon>
        <taxon>Paenibacillaceae</taxon>
        <taxon>Paenibacillus</taxon>
    </lineage>
</organism>
<dbReference type="SUPFAM" id="SSF56300">
    <property type="entry name" value="Metallo-dependent phosphatases"/>
    <property type="match status" value="1"/>
</dbReference>
<keyword evidence="4" id="KW-1185">Reference proteome</keyword>
<comment type="caution">
    <text evidence="3">The sequence shown here is derived from an EMBL/GenBank/DDBJ whole genome shotgun (WGS) entry which is preliminary data.</text>
</comment>
<dbReference type="EMBL" id="JBHTIU010000027">
    <property type="protein sequence ID" value="MFD0868959.1"/>
    <property type="molecule type" value="Genomic_DNA"/>
</dbReference>
<dbReference type="Proteomes" id="UP001597120">
    <property type="component" value="Unassembled WGS sequence"/>
</dbReference>
<name>A0ABW3D901_9BACL</name>
<reference evidence="4" key="1">
    <citation type="journal article" date="2019" name="Int. J. Syst. Evol. Microbiol.">
        <title>The Global Catalogue of Microorganisms (GCM) 10K type strain sequencing project: providing services to taxonomists for standard genome sequencing and annotation.</title>
        <authorList>
            <consortium name="The Broad Institute Genomics Platform"/>
            <consortium name="The Broad Institute Genome Sequencing Center for Infectious Disease"/>
            <person name="Wu L."/>
            <person name="Ma J."/>
        </authorList>
    </citation>
    <scope>NUCLEOTIDE SEQUENCE [LARGE SCALE GENOMIC DNA]</scope>
    <source>
        <strain evidence="4">CCUG 57263</strain>
    </source>
</reference>
<evidence type="ECO:0000256" key="2">
    <source>
        <dbReference type="ARBA" id="ARBA00022801"/>
    </source>
</evidence>
<keyword evidence="1" id="KW-0479">Metal-binding</keyword>
<keyword evidence="2 3" id="KW-0378">Hydrolase</keyword>
<dbReference type="EC" id="3.1.-.-" evidence="3"/>
<evidence type="ECO:0000313" key="4">
    <source>
        <dbReference type="Proteomes" id="UP001597120"/>
    </source>
</evidence>
<dbReference type="PANTHER" id="PTHR42988:SF2">
    <property type="entry name" value="CYCLIC NUCLEOTIDE PHOSPHODIESTERASE CBUA0032-RELATED"/>
    <property type="match status" value="1"/>
</dbReference>
<dbReference type="PANTHER" id="PTHR42988">
    <property type="entry name" value="PHOSPHOHYDROLASE"/>
    <property type="match status" value="1"/>
</dbReference>